<feature type="region of interest" description="Disordered" evidence="1">
    <location>
        <begin position="77"/>
        <end position="104"/>
    </location>
</feature>
<comment type="caution">
    <text evidence="2">The sequence shown here is derived from an EMBL/GenBank/DDBJ whole genome shotgun (WGS) entry which is preliminary data.</text>
</comment>
<name>A0A4Y4F0W2_9GAMM</name>
<dbReference type="OrthoDB" id="6172275at2"/>
<evidence type="ECO:0000313" key="2">
    <source>
        <dbReference type="EMBL" id="GED23719.1"/>
    </source>
</evidence>
<evidence type="ECO:0000313" key="3">
    <source>
        <dbReference type="Proteomes" id="UP000319812"/>
    </source>
</evidence>
<organism evidence="2 3">
    <name type="scientific">Halomonas halmophila</name>
    <dbReference type="NCBI Taxonomy" id="252"/>
    <lineage>
        <taxon>Bacteria</taxon>
        <taxon>Pseudomonadati</taxon>
        <taxon>Pseudomonadota</taxon>
        <taxon>Gammaproteobacteria</taxon>
        <taxon>Oceanospirillales</taxon>
        <taxon>Halomonadaceae</taxon>
        <taxon>Halomonas</taxon>
    </lineage>
</organism>
<accession>A0A4Y4F0W2</accession>
<keyword evidence="3" id="KW-1185">Reference proteome</keyword>
<dbReference type="EMBL" id="BJOC01000046">
    <property type="protein sequence ID" value="GED23719.1"/>
    <property type="molecule type" value="Genomic_DNA"/>
</dbReference>
<reference evidence="2 3" key="1">
    <citation type="submission" date="2019-06" db="EMBL/GenBank/DDBJ databases">
        <title>Whole genome shotgun sequence of Halomonas halmophila NBRC 15537.</title>
        <authorList>
            <person name="Hosoyama A."/>
            <person name="Uohara A."/>
            <person name="Ohji S."/>
            <person name="Ichikawa N."/>
        </authorList>
    </citation>
    <scope>NUCLEOTIDE SEQUENCE [LARGE SCALE GENOMIC DNA]</scope>
    <source>
        <strain evidence="2 3">NBRC 15537</strain>
    </source>
</reference>
<feature type="compositionally biased region" description="Basic and acidic residues" evidence="1">
    <location>
        <begin position="94"/>
        <end position="104"/>
    </location>
</feature>
<feature type="compositionally biased region" description="Basic and acidic residues" evidence="1">
    <location>
        <begin position="77"/>
        <end position="86"/>
    </location>
</feature>
<proteinExistence type="predicted"/>
<dbReference type="Proteomes" id="UP000319812">
    <property type="component" value="Unassembled WGS sequence"/>
</dbReference>
<evidence type="ECO:0000256" key="1">
    <source>
        <dbReference type="SAM" id="MobiDB-lite"/>
    </source>
</evidence>
<protein>
    <submittedName>
        <fullName evidence="2">Uncharacterized protein</fullName>
    </submittedName>
</protein>
<gene>
    <name evidence="2" type="ORF">HHA01_26960</name>
</gene>
<dbReference type="RefSeq" id="WP_141321661.1">
    <property type="nucleotide sequence ID" value="NZ_BJOC01000046.1"/>
</dbReference>
<dbReference type="AlphaFoldDB" id="A0A4Y4F0W2"/>
<sequence length="104" mass="11735">MQVSHGSSTQREAQDWQSALDRALEAHGGEAALAHYPHVANAFPSNRPNPYTGEFPLLDYSGLKEWATCRGWRVRPAPERASDGEKYNPPVRFTRLEDGSQRFH</sequence>